<name>A0A2D4KUR9_9SAUR</name>
<reference evidence="1" key="2">
    <citation type="submission" date="2017-11" db="EMBL/GenBank/DDBJ databases">
        <title>Coralsnake Venomics: Analyses of Venom Gland Transcriptomes and Proteomes of Six Brazilian Taxa.</title>
        <authorList>
            <person name="Aird S.D."/>
            <person name="Jorge da Silva N."/>
            <person name="Qiu L."/>
            <person name="Villar-Briones A."/>
            <person name="Aparecida-Saddi V."/>
            <person name="Campos-Telles M.P."/>
            <person name="Grau M."/>
            <person name="Mikheyev A.S."/>
        </authorList>
    </citation>
    <scope>NUCLEOTIDE SEQUENCE</scope>
    <source>
        <tissue evidence="1">Venom_gland</tissue>
    </source>
</reference>
<proteinExistence type="predicted"/>
<evidence type="ECO:0000313" key="1">
    <source>
        <dbReference type="EMBL" id="LAB12449.1"/>
    </source>
</evidence>
<reference evidence="1" key="1">
    <citation type="submission" date="2017-07" db="EMBL/GenBank/DDBJ databases">
        <authorList>
            <person name="Mikheyev A."/>
            <person name="Grau M."/>
        </authorList>
    </citation>
    <scope>NUCLEOTIDE SEQUENCE</scope>
    <source>
        <tissue evidence="1">Venom_gland</tissue>
    </source>
</reference>
<dbReference type="AlphaFoldDB" id="A0A2D4KUR9"/>
<dbReference type="EMBL" id="IACL01095697">
    <property type="protein sequence ID" value="LAB12449.1"/>
    <property type="molecule type" value="Transcribed_RNA"/>
</dbReference>
<protein>
    <submittedName>
        <fullName evidence="1">Uncharacterized protein</fullName>
    </submittedName>
</protein>
<sequence>MGRRPDILKERTIPPSHPLIKKQHSQGGLKRSTLFKCRTPQPYRDEKWFNTACGNDMIIERGSVSSTPGGTTWGNKNEFELERSTYFSFGHQLRLGRAAYGERDMGGRSCPSESNFW</sequence>
<organism evidence="1">
    <name type="scientific">Micrurus paraensis</name>
    <dbReference type="NCBI Taxonomy" id="1970185"/>
    <lineage>
        <taxon>Eukaryota</taxon>
        <taxon>Metazoa</taxon>
        <taxon>Chordata</taxon>
        <taxon>Craniata</taxon>
        <taxon>Vertebrata</taxon>
        <taxon>Euteleostomi</taxon>
        <taxon>Lepidosauria</taxon>
        <taxon>Squamata</taxon>
        <taxon>Bifurcata</taxon>
        <taxon>Unidentata</taxon>
        <taxon>Episquamata</taxon>
        <taxon>Toxicofera</taxon>
        <taxon>Serpentes</taxon>
        <taxon>Colubroidea</taxon>
        <taxon>Elapidae</taxon>
        <taxon>Elapinae</taxon>
        <taxon>Micrurus</taxon>
    </lineage>
</organism>
<accession>A0A2D4KUR9</accession>
<dbReference type="EMBL" id="IACL01095696">
    <property type="protein sequence ID" value="LAB12448.1"/>
    <property type="molecule type" value="Transcribed_RNA"/>
</dbReference>